<proteinExistence type="predicted"/>
<feature type="transmembrane region" description="Helical" evidence="1">
    <location>
        <begin position="7"/>
        <end position="28"/>
    </location>
</feature>
<feature type="domain" description="VanZ-like" evidence="2">
    <location>
        <begin position="14"/>
        <end position="132"/>
    </location>
</feature>
<keyword evidence="1" id="KW-1133">Transmembrane helix</keyword>
<accession>A0ABU8FPE2</accession>
<evidence type="ECO:0000313" key="3">
    <source>
        <dbReference type="EMBL" id="MEI4803779.1"/>
    </source>
</evidence>
<sequence>MEAKLRKFIIAGTILYTILILYFMFFAFNRLDDVTSDYGYTFLLVLNSVPLQFPEPTFSWLFDFGNIAAFIPFGIVIPLLYRSGFGKFISLFVLTILVLESLQALTHLGGFDVADVLSNTLGAAIGFIAYRVGFSSKISYKKLITSALFIVVLLVGVIVISETINYVVAKREGPIQALHNVKEMNGTMPITENLPSFTVAGKKIEPKMNVYNSEGDKSKSYTYILENKKEVMFYSYFSIPDKGEITILLDGKKIAHIEQYPNVEPLNLASDNKISEITIIVSGNAKLWDVRFSEMKHWWE</sequence>
<protein>
    <submittedName>
        <fullName evidence="3">VanZ family protein</fullName>
    </submittedName>
</protein>
<keyword evidence="1" id="KW-0472">Membrane</keyword>
<dbReference type="Pfam" id="PF04892">
    <property type="entry name" value="VanZ"/>
    <property type="match status" value="1"/>
</dbReference>
<name>A0ABU8FPE2_9BACI</name>
<gene>
    <name evidence="3" type="ORF">WAZ07_21555</name>
</gene>
<feature type="transmembrane region" description="Helical" evidence="1">
    <location>
        <begin position="58"/>
        <end position="81"/>
    </location>
</feature>
<evidence type="ECO:0000256" key="1">
    <source>
        <dbReference type="SAM" id="Phobius"/>
    </source>
</evidence>
<dbReference type="RefSeq" id="WP_336474083.1">
    <property type="nucleotide sequence ID" value="NZ_JBAWSX010000017.1"/>
</dbReference>
<dbReference type="InterPro" id="IPR006976">
    <property type="entry name" value="VanZ-like"/>
</dbReference>
<organism evidence="3 4">
    <name type="scientific">Bacillus bruguierae</name>
    <dbReference type="NCBI Taxonomy" id="3127667"/>
    <lineage>
        <taxon>Bacteria</taxon>
        <taxon>Bacillati</taxon>
        <taxon>Bacillota</taxon>
        <taxon>Bacilli</taxon>
        <taxon>Bacillales</taxon>
        <taxon>Bacillaceae</taxon>
        <taxon>Bacillus</taxon>
    </lineage>
</organism>
<feature type="transmembrane region" description="Helical" evidence="1">
    <location>
        <begin position="116"/>
        <end position="134"/>
    </location>
</feature>
<comment type="caution">
    <text evidence="3">The sequence shown here is derived from an EMBL/GenBank/DDBJ whole genome shotgun (WGS) entry which is preliminary data.</text>
</comment>
<evidence type="ECO:0000313" key="4">
    <source>
        <dbReference type="Proteomes" id="UP001372526"/>
    </source>
</evidence>
<dbReference type="EMBL" id="JBAWSX010000017">
    <property type="protein sequence ID" value="MEI4803779.1"/>
    <property type="molecule type" value="Genomic_DNA"/>
</dbReference>
<feature type="transmembrane region" description="Helical" evidence="1">
    <location>
        <begin position="146"/>
        <end position="168"/>
    </location>
</feature>
<evidence type="ECO:0000259" key="2">
    <source>
        <dbReference type="Pfam" id="PF04892"/>
    </source>
</evidence>
<feature type="transmembrane region" description="Helical" evidence="1">
    <location>
        <begin position="88"/>
        <end position="110"/>
    </location>
</feature>
<reference evidence="3 4" key="1">
    <citation type="submission" date="2024-01" db="EMBL/GenBank/DDBJ databases">
        <title>Seven novel Bacillus-like species.</title>
        <authorList>
            <person name="Liu G."/>
        </authorList>
    </citation>
    <scope>NUCLEOTIDE SEQUENCE [LARGE SCALE GENOMIC DNA]</scope>
    <source>
        <strain evidence="3 4">FJAT-51639</strain>
    </source>
</reference>
<keyword evidence="1" id="KW-0812">Transmembrane</keyword>
<dbReference type="Proteomes" id="UP001372526">
    <property type="component" value="Unassembled WGS sequence"/>
</dbReference>
<keyword evidence="4" id="KW-1185">Reference proteome</keyword>